<sequence>MQSTSKPCCVNISPKEFLNLPNRPILIDVRMEIEYKTFRAPNARLVGMTDVLLGLRSKESRKNRWPQWLQDLTKKRDTPVAIICLAGQRSYLVGEQLAKAGFKEVYNIQGGMMEWCRLGLDVEKGEADAINAVVAAA</sequence>
<name>A0A6M0RMR7_9CYAN</name>
<dbReference type="Pfam" id="PF00581">
    <property type="entry name" value="Rhodanese"/>
    <property type="match status" value="1"/>
</dbReference>
<keyword evidence="3" id="KW-1185">Reference proteome</keyword>
<evidence type="ECO:0000259" key="1">
    <source>
        <dbReference type="PROSITE" id="PS50206"/>
    </source>
</evidence>
<dbReference type="RefSeq" id="WP_163665572.1">
    <property type="nucleotide sequence ID" value="NZ_QXHD01000004.1"/>
</dbReference>
<protein>
    <submittedName>
        <fullName evidence="2">Rhodanese-like domain-containing protein</fullName>
    </submittedName>
</protein>
<dbReference type="AlphaFoldDB" id="A0A6M0RMR7"/>
<evidence type="ECO:0000313" key="2">
    <source>
        <dbReference type="EMBL" id="NEZ57456.1"/>
    </source>
</evidence>
<feature type="domain" description="Rhodanese" evidence="1">
    <location>
        <begin position="20"/>
        <end position="124"/>
    </location>
</feature>
<reference evidence="2 3" key="1">
    <citation type="journal article" date="2020" name="Microb. Ecol.">
        <title>Ecogenomics of the Marine Benthic Filamentous Cyanobacterium Adonisia.</title>
        <authorList>
            <person name="Walter J.M."/>
            <person name="Coutinho F.H."/>
            <person name="Leomil L."/>
            <person name="Hargreaves P.I."/>
            <person name="Campeao M.E."/>
            <person name="Vieira V.V."/>
            <person name="Silva B.S."/>
            <person name="Fistarol G.O."/>
            <person name="Salomon P.S."/>
            <person name="Sawabe T."/>
            <person name="Mino S."/>
            <person name="Hosokawa M."/>
            <person name="Miyashita H."/>
            <person name="Maruyama F."/>
            <person name="van Verk M.C."/>
            <person name="Dutilh B.E."/>
            <person name="Thompson C.C."/>
            <person name="Thompson F.L."/>
        </authorList>
    </citation>
    <scope>NUCLEOTIDE SEQUENCE [LARGE SCALE GENOMIC DNA]</scope>
    <source>
        <strain evidence="2 3">CCMR0081</strain>
    </source>
</reference>
<comment type="caution">
    <text evidence="2">The sequence shown here is derived from an EMBL/GenBank/DDBJ whole genome shotgun (WGS) entry which is preliminary data.</text>
</comment>
<accession>A0A6M0RMR7</accession>
<proteinExistence type="predicted"/>
<gene>
    <name evidence="2" type="ORF">DXZ20_17595</name>
</gene>
<dbReference type="Gene3D" id="3.40.250.10">
    <property type="entry name" value="Rhodanese-like domain"/>
    <property type="match status" value="1"/>
</dbReference>
<dbReference type="InterPro" id="IPR001763">
    <property type="entry name" value="Rhodanese-like_dom"/>
</dbReference>
<dbReference type="Proteomes" id="UP000481033">
    <property type="component" value="Unassembled WGS sequence"/>
</dbReference>
<organism evidence="2 3">
    <name type="scientific">Adonisia turfae CCMR0081</name>
    <dbReference type="NCBI Taxonomy" id="2292702"/>
    <lineage>
        <taxon>Bacteria</taxon>
        <taxon>Bacillati</taxon>
        <taxon>Cyanobacteriota</taxon>
        <taxon>Adonisia</taxon>
        <taxon>Adonisia turfae</taxon>
    </lineage>
</organism>
<dbReference type="PROSITE" id="PS50206">
    <property type="entry name" value="RHODANESE_3"/>
    <property type="match status" value="1"/>
</dbReference>
<dbReference type="CDD" id="cd00158">
    <property type="entry name" value="RHOD"/>
    <property type="match status" value="1"/>
</dbReference>
<dbReference type="SUPFAM" id="SSF52821">
    <property type="entry name" value="Rhodanese/Cell cycle control phosphatase"/>
    <property type="match status" value="1"/>
</dbReference>
<dbReference type="EMBL" id="QXHD01000004">
    <property type="protein sequence ID" value="NEZ57456.1"/>
    <property type="molecule type" value="Genomic_DNA"/>
</dbReference>
<evidence type="ECO:0000313" key="3">
    <source>
        <dbReference type="Proteomes" id="UP000481033"/>
    </source>
</evidence>
<dbReference type="InterPro" id="IPR036873">
    <property type="entry name" value="Rhodanese-like_dom_sf"/>
</dbReference>
<dbReference type="SMART" id="SM00450">
    <property type="entry name" value="RHOD"/>
    <property type="match status" value="1"/>
</dbReference>